<evidence type="ECO:0000256" key="1">
    <source>
        <dbReference type="SAM" id="MobiDB-lite"/>
    </source>
</evidence>
<proteinExistence type="predicted"/>
<evidence type="ECO:0000313" key="2">
    <source>
        <dbReference type="EMBL" id="TGZ37123.1"/>
    </source>
</evidence>
<dbReference type="EMBL" id="QBLH01003605">
    <property type="protein sequence ID" value="TGZ37123.1"/>
    <property type="molecule type" value="Genomic_DNA"/>
</dbReference>
<organism evidence="2 3">
    <name type="scientific">Temnothorax longispinosus</name>
    <dbReference type="NCBI Taxonomy" id="300112"/>
    <lineage>
        <taxon>Eukaryota</taxon>
        <taxon>Metazoa</taxon>
        <taxon>Ecdysozoa</taxon>
        <taxon>Arthropoda</taxon>
        <taxon>Hexapoda</taxon>
        <taxon>Insecta</taxon>
        <taxon>Pterygota</taxon>
        <taxon>Neoptera</taxon>
        <taxon>Endopterygota</taxon>
        <taxon>Hymenoptera</taxon>
        <taxon>Apocrita</taxon>
        <taxon>Aculeata</taxon>
        <taxon>Formicoidea</taxon>
        <taxon>Formicidae</taxon>
        <taxon>Myrmicinae</taxon>
        <taxon>Temnothorax</taxon>
    </lineage>
</organism>
<dbReference type="AlphaFoldDB" id="A0A4S2JMF5"/>
<reference evidence="2 3" key="1">
    <citation type="journal article" date="2019" name="Philos. Trans. R. Soc. Lond., B, Biol. Sci.">
        <title>Ant behaviour and brain gene expression of defending hosts depend on the ecological success of the intruding social parasite.</title>
        <authorList>
            <person name="Kaur R."/>
            <person name="Stoldt M."/>
            <person name="Jongepier E."/>
            <person name="Feldmeyer B."/>
            <person name="Menzel F."/>
            <person name="Bornberg-Bauer E."/>
            <person name="Foitzik S."/>
        </authorList>
    </citation>
    <scope>NUCLEOTIDE SEQUENCE [LARGE SCALE GENOMIC DNA]</scope>
    <source>
        <tissue evidence="2">Whole body</tissue>
    </source>
</reference>
<dbReference type="Proteomes" id="UP000310200">
    <property type="component" value="Unassembled WGS sequence"/>
</dbReference>
<feature type="compositionally biased region" description="Basic and acidic residues" evidence="1">
    <location>
        <begin position="1"/>
        <end position="18"/>
    </location>
</feature>
<evidence type="ECO:0000313" key="3">
    <source>
        <dbReference type="Proteomes" id="UP000310200"/>
    </source>
</evidence>
<feature type="region of interest" description="Disordered" evidence="1">
    <location>
        <begin position="1"/>
        <end position="114"/>
    </location>
</feature>
<comment type="caution">
    <text evidence="2">The sequence shown here is derived from an EMBL/GenBank/DDBJ whole genome shotgun (WGS) entry which is preliminary data.</text>
</comment>
<protein>
    <submittedName>
        <fullName evidence="2">Uncharacterized protein</fullName>
    </submittedName>
</protein>
<accession>A0A4S2JMF5</accession>
<name>A0A4S2JMF5_9HYME</name>
<keyword evidence="3" id="KW-1185">Reference proteome</keyword>
<sequence>MRQSDKRKAADRGLREDGGGDTGWVVAVRTSHAGDSSGRVMNEHARIDSIRETEESRETEREMKMKGGKIGSASRIAPRRSSTKRRNGLGLPSRMETRRRSAGSGAPSNADSLASPPGLCVTALSMIGDDEDIVCGRRSGGRQRRRCVAYTRSGVECIVLYIRGATRYTATAWPRPFMRARARAPVRACMLHLLSAARRAARLGTLGSCHRQQRVNCHYRALAALARNGTAAIKPSPPSSPPATVASTDHRHIRHPTPDHRYYHCQQRQWGRGVGVTTATTLTTRRRYPDDAAGGRPRETRLVSRRVAAITGGSSEALALFFNGDTFLRMKVAVQAVSKCGVCTSDGRRKIKWVERGPIEADSGPIGPAAAAAFSRQGCADIGRSVGGSRATISSHLGGRSIDRARATGEGIYD</sequence>
<gene>
    <name evidence="2" type="ORF">DBV15_05821</name>
</gene>
<feature type="compositionally biased region" description="Basic residues" evidence="1">
    <location>
        <begin position="77"/>
        <end position="87"/>
    </location>
</feature>
<feature type="compositionally biased region" description="Basic and acidic residues" evidence="1">
    <location>
        <begin position="41"/>
        <end position="65"/>
    </location>
</feature>